<dbReference type="EMBL" id="JAINUF010000005">
    <property type="protein sequence ID" value="KAJ8361416.1"/>
    <property type="molecule type" value="Genomic_DNA"/>
</dbReference>
<keyword evidence="3" id="KW-1185">Reference proteome</keyword>
<protein>
    <submittedName>
        <fullName evidence="2">Uncharacterized protein</fullName>
    </submittedName>
</protein>
<accession>A0A9Q1FM36</accession>
<evidence type="ECO:0000256" key="1">
    <source>
        <dbReference type="SAM" id="MobiDB-lite"/>
    </source>
</evidence>
<name>A0A9Q1FM36_SYNKA</name>
<organism evidence="2 3">
    <name type="scientific">Synaphobranchus kaupii</name>
    <name type="common">Kaup's arrowtooth eel</name>
    <dbReference type="NCBI Taxonomy" id="118154"/>
    <lineage>
        <taxon>Eukaryota</taxon>
        <taxon>Metazoa</taxon>
        <taxon>Chordata</taxon>
        <taxon>Craniata</taxon>
        <taxon>Vertebrata</taxon>
        <taxon>Euteleostomi</taxon>
        <taxon>Actinopterygii</taxon>
        <taxon>Neopterygii</taxon>
        <taxon>Teleostei</taxon>
        <taxon>Anguilliformes</taxon>
        <taxon>Synaphobranchidae</taxon>
        <taxon>Synaphobranchus</taxon>
    </lineage>
</organism>
<reference evidence="2" key="1">
    <citation type="journal article" date="2023" name="Science">
        <title>Genome structures resolve the early diversification of teleost fishes.</title>
        <authorList>
            <person name="Parey E."/>
            <person name="Louis A."/>
            <person name="Montfort J."/>
            <person name="Bouchez O."/>
            <person name="Roques C."/>
            <person name="Iampietro C."/>
            <person name="Lluch J."/>
            <person name="Castinel A."/>
            <person name="Donnadieu C."/>
            <person name="Desvignes T."/>
            <person name="Floi Bucao C."/>
            <person name="Jouanno E."/>
            <person name="Wen M."/>
            <person name="Mejri S."/>
            <person name="Dirks R."/>
            <person name="Jansen H."/>
            <person name="Henkel C."/>
            <person name="Chen W.J."/>
            <person name="Zahm M."/>
            <person name="Cabau C."/>
            <person name="Klopp C."/>
            <person name="Thompson A.W."/>
            <person name="Robinson-Rechavi M."/>
            <person name="Braasch I."/>
            <person name="Lecointre G."/>
            <person name="Bobe J."/>
            <person name="Postlethwait J.H."/>
            <person name="Berthelot C."/>
            <person name="Roest Crollius H."/>
            <person name="Guiguen Y."/>
        </authorList>
    </citation>
    <scope>NUCLEOTIDE SEQUENCE</scope>
    <source>
        <strain evidence="2">WJC10195</strain>
    </source>
</reference>
<dbReference type="Proteomes" id="UP001152622">
    <property type="component" value="Chromosome 5"/>
</dbReference>
<feature type="region of interest" description="Disordered" evidence="1">
    <location>
        <begin position="1"/>
        <end position="37"/>
    </location>
</feature>
<gene>
    <name evidence="2" type="ORF">SKAU_G00179410</name>
</gene>
<dbReference type="AlphaFoldDB" id="A0A9Q1FM36"/>
<evidence type="ECO:0000313" key="3">
    <source>
        <dbReference type="Proteomes" id="UP001152622"/>
    </source>
</evidence>
<comment type="caution">
    <text evidence="2">The sequence shown here is derived from an EMBL/GenBank/DDBJ whole genome shotgun (WGS) entry which is preliminary data.</text>
</comment>
<evidence type="ECO:0000313" key="2">
    <source>
        <dbReference type="EMBL" id="KAJ8361416.1"/>
    </source>
</evidence>
<proteinExistence type="predicted"/>
<sequence>MAGSAEYNRRVPCESTTHKNQRQARGLNGRQPAEEMDKHVTVETVTELRPRAPVGPRENPGRTHLGLLWETEEILLIKHHVDSLKVTGPQSAK</sequence>